<feature type="compositionally biased region" description="Basic and acidic residues" evidence="8">
    <location>
        <begin position="638"/>
        <end position="658"/>
    </location>
</feature>
<dbReference type="PANTHER" id="PTHR10269:SF12">
    <property type="entry name" value="GLIAL CELL LINE-DERIVED NEUROTROPHIC FAMILY RECEPTOR-LIKE, ISOFORM E"/>
    <property type="match status" value="1"/>
</dbReference>
<feature type="region of interest" description="Disordered" evidence="8">
    <location>
        <begin position="276"/>
        <end position="305"/>
    </location>
</feature>
<dbReference type="GO" id="GO:0007399">
    <property type="term" value="P:nervous system development"/>
    <property type="evidence" value="ECO:0007669"/>
    <property type="project" value="TreeGrafter"/>
</dbReference>
<keyword evidence="5" id="KW-0472">Membrane</keyword>
<feature type="signal peptide" evidence="9">
    <location>
        <begin position="1"/>
        <end position="25"/>
    </location>
</feature>
<feature type="compositionally biased region" description="Low complexity" evidence="8">
    <location>
        <begin position="659"/>
        <end position="681"/>
    </location>
</feature>
<evidence type="ECO:0000256" key="5">
    <source>
        <dbReference type="ARBA" id="ARBA00023136"/>
    </source>
</evidence>
<evidence type="ECO:0000256" key="4">
    <source>
        <dbReference type="ARBA" id="ARBA00022729"/>
    </source>
</evidence>
<evidence type="ECO:0000256" key="9">
    <source>
        <dbReference type="SAM" id="SignalP"/>
    </source>
</evidence>
<protein>
    <recommendedName>
        <fullName evidence="10">GDNF/GAS1 domain-containing protein</fullName>
    </recommendedName>
</protein>
<dbReference type="GO" id="GO:0038023">
    <property type="term" value="F:signaling receptor activity"/>
    <property type="evidence" value="ECO:0007669"/>
    <property type="project" value="InterPro"/>
</dbReference>
<sequence>MVDGQGRLAAFVCLALFWVPAQCYGSCLHLRSSCLRSADCRPFLDKFERSCGYNVDRCTGSSPSDCVHTLRQLRAHFNHKTCICYEALGSQAQCEWFRQAMYSNPCEKRLVDVGEERRITNPEEYFHYEVDAHTVSIIDGVTQPSTPKRTTRSPIQDRIREWKQQLSGDLETKAVIRKLTCNEALREVCLRHVSCKQLWRLFRENCDVDGENNCRMQHRETCWQSFEGLTWTGLGSCHCDGNHSDCHWIRLHTNYNKCIYEISQSGEFPAFSGVEGRAKAAGGPPISPPAPVPPPSGPTITGSDEDSIQIDVSDELGAVPTTPRAKQIPTTLAQPVIKPVRPSSWAHPQPTVKEAGQQNGNRGQAEDERIRYRSQDVSRNPSTSQGRITTPEFRARVQAYQTVAVQQPTRPPPTSPPFDGPTRAHVEFQALLGRPPRSSCQDAKRLCIADGECKWHLAELNVRCAARGCQRSACSDALHRFTYYVPRALAEPLMFCHCAAHDEECLEQQSLFYPKCLYSSSAGSQMRTCKEVVDECRTDPRCNQLRYSVDSVCPVSKGSCATDQLDHCRQTLLRSRGSLLESPCFCPISDMECLSLQNTMIPNNPCIEKAMLDYSRIMGYMKPQRAHVDTNRVQATDQDQKVEYTERPREPEPRRRPETTAAPKRTRPTTTTTTTTTVKPTMHVPKKQKVEERKPKTTPTSEADDDVLVTRPDPQLEYTRIGWVFGQDEAERRQNMEAQEDRSSETTREQQLERQKQRTQELLHAMREKEERAKAERHRSKAHPTEPEPTVDSSSEGAEAVKDAERLQKTIPRQKAQRTTTAAPRPGLTSSERPPWVSTTPTTEPKTTEYVTIAPPATQDNCSIKHANGKDLFVHVGAIVRKYTDWAGRCSTWCECTDVDQLNCEKLDCHEDSKCPAPLTKMEFGDRLYLQGRGACMCENAVFVCDTPEEPPEVRPGLYIFAGYSLADLELLRKNIEHDVLERAGMLSSDFGKDIAAQLQWALERQLPETLKCRIVMQEGLVEEGNVIYQIELLSDNMFLNDTKVMWRSDGVEKACSSYVRRLVDSFALDESPRFQLILSTVKQLRFVDTLDALPVISASTPRLPLSLLPIILLLNTLRFLRW</sequence>
<dbReference type="AlphaFoldDB" id="A0AA36CQV1"/>
<keyword evidence="6" id="KW-0675">Receptor</keyword>
<evidence type="ECO:0000256" key="6">
    <source>
        <dbReference type="ARBA" id="ARBA00023170"/>
    </source>
</evidence>
<dbReference type="SMART" id="SM00907">
    <property type="entry name" value="GDNF"/>
    <property type="match status" value="4"/>
</dbReference>
<feature type="region of interest" description="Disordered" evidence="8">
    <location>
        <begin position="318"/>
        <end position="387"/>
    </location>
</feature>
<keyword evidence="4 9" id="KW-0732">Signal</keyword>
<evidence type="ECO:0000256" key="2">
    <source>
        <dbReference type="ARBA" id="ARBA00005961"/>
    </source>
</evidence>
<feature type="compositionally biased region" description="Pro residues" evidence="8">
    <location>
        <begin position="285"/>
        <end position="297"/>
    </location>
</feature>
<name>A0AA36CQV1_9BILA</name>
<dbReference type="Proteomes" id="UP001177023">
    <property type="component" value="Unassembled WGS sequence"/>
</dbReference>
<organism evidence="11 12">
    <name type="scientific">Mesorhabditis spiculigera</name>
    <dbReference type="NCBI Taxonomy" id="96644"/>
    <lineage>
        <taxon>Eukaryota</taxon>
        <taxon>Metazoa</taxon>
        <taxon>Ecdysozoa</taxon>
        <taxon>Nematoda</taxon>
        <taxon>Chromadorea</taxon>
        <taxon>Rhabditida</taxon>
        <taxon>Rhabditina</taxon>
        <taxon>Rhabditomorpha</taxon>
        <taxon>Rhabditoidea</taxon>
        <taxon>Rhabditidae</taxon>
        <taxon>Mesorhabditinae</taxon>
        <taxon>Mesorhabditis</taxon>
    </lineage>
</organism>
<feature type="compositionally biased region" description="Polar residues" evidence="8">
    <location>
        <begin position="377"/>
        <end position="387"/>
    </location>
</feature>
<comment type="caution">
    <text evidence="11">The sequence shown here is derived from an EMBL/GenBank/DDBJ whole genome shotgun (WGS) entry which is preliminary data.</text>
</comment>
<dbReference type="GO" id="GO:0007169">
    <property type="term" value="P:cell surface receptor protein tyrosine kinase signaling pathway"/>
    <property type="evidence" value="ECO:0007669"/>
    <property type="project" value="UniProtKB-ARBA"/>
</dbReference>
<feature type="compositionally biased region" description="Basic and acidic residues" evidence="8">
    <location>
        <begin position="799"/>
        <end position="808"/>
    </location>
</feature>
<comment type="subcellular location">
    <subcellularLocation>
        <location evidence="1">Cell membrane</location>
    </subcellularLocation>
</comment>
<evidence type="ECO:0000256" key="3">
    <source>
        <dbReference type="ARBA" id="ARBA00022475"/>
    </source>
</evidence>
<feature type="compositionally biased region" description="Basic and acidic residues" evidence="8">
    <location>
        <begin position="364"/>
        <end position="376"/>
    </location>
</feature>
<reference evidence="11" key="1">
    <citation type="submission" date="2023-06" db="EMBL/GenBank/DDBJ databases">
        <authorList>
            <person name="Delattre M."/>
        </authorList>
    </citation>
    <scope>NUCLEOTIDE SEQUENCE</scope>
    <source>
        <strain evidence="11">AF72</strain>
    </source>
</reference>
<feature type="chain" id="PRO_5041307013" description="GDNF/GAS1 domain-containing protein" evidence="9">
    <location>
        <begin position="26"/>
        <end position="1123"/>
    </location>
</feature>
<dbReference type="SUPFAM" id="SSF110035">
    <property type="entry name" value="GDNF receptor-like"/>
    <property type="match status" value="4"/>
</dbReference>
<dbReference type="InterPro" id="IPR016017">
    <property type="entry name" value="GDNF/GAS1"/>
</dbReference>
<dbReference type="PANTHER" id="PTHR10269">
    <property type="entry name" value="GDNF RECEPTOR ALPHA"/>
    <property type="match status" value="1"/>
</dbReference>
<feature type="non-terminal residue" evidence="11">
    <location>
        <position position="1"/>
    </location>
</feature>
<feature type="domain" description="GDNF/GAS1" evidence="10">
    <location>
        <begin position="529"/>
        <end position="606"/>
    </location>
</feature>
<proteinExistence type="inferred from homology"/>
<dbReference type="Pfam" id="PF02351">
    <property type="entry name" value="GDNF"/>
    <property type="match status" value="2"/>
</dbReference>
<evidence type="ECO:0000313" key="12">
    <source>
        <dbReference type="Proteomes" id="UP001177023"/>
    </source>
</evidence>
<evidence type="ECO:0000256" key="7">
    <source>
        <dbReference type="ARBA" id="ARBA00023180"/>
    </source>
</evidence>
<gene>
    <name evidence="11" type="ORF">MSPICULIGERA_LOCUS10921</name>
</gene>
<feature type="region of interest" description="Disordered" evidence="8">
    <location>
        <begin position="627"/>
        <end position="713"/>
    </location>
</feature>
<feature type="compositionally biased region" description="Basic and acidic residues" evidence="8">
    <location>
        <begin position="732"/>
        <end position="774"/>
    </location>
</feature>
<evidence type="ECO:0000259" key="10">
    <source>
        <dbReference type="SMART" id="SM00907"/>
    </source>
</evidence>
<feature type="domain" description="GDNF/GAS1" evidence="10">
    <location>
        <begin position="27"/>
        <end position="106"/>
    </location>
</feature>
<keyword evidence="12" id="KW-1185">Reference proteome</keyword>
<evidence type="ECO:0000256" key="8">
    <source>
        <dbReference type="SAM" id="MobiDB-lite"/>
    </source>
</evidence>
<dbReference type="InterPro" id="IPR037193">
    <property type="entry name" value="GDNF_alpha"/>
</dbReference>
<feature type="domain" description="GDNF/GAS1" evidence="10">
    <location>
        <begin position="181"/>
        <end position="258"/>
    </location>
</feature>
<feature type="region of interest" description="Disordered" evidence="8">
    <location>
        <begin position="732"/>
        <end position="846"/>
    </location>
</feature>
<dbReference type="EMBL" id="CATQJA010002600">
    <property type="protein sequence ID" value="CAJ0572537.1"/>
    <property type="molecule type" value="Genomic_DNA"/>
</dbReference>
<feature type="compositionally biased region" description="Polar residues" evidence="8">
    <location>
        <begin position="817"/>
        <end position="832"/>
    </location>
</feature>
<keyword evidence="7" id="KW-0325">Glycoprotein</keyword>
<keyword evidence="3" id="KW-1003">Cell membrane</keyword>
<accession>A0AA36CQV1</accession>
<evidence type="ECO:0000313" key="11">
    <source>
        <dbReference type="EMBL" id="CAJ0572537.1"/>
    </source>
</evidence>
<evidence type="ECO:0000256" key="1">
    <source>
        <dbReference type="ARBA" id="ARBA00004236"/>
    </source>
</evidence>
<feature type="domain" description="GDNF/GAS1" evidence="10">
    <location>
        <begin position="440"/>
        <end position="516"/>
    </location>
</feature>
<dbReference type="GO" id="GO:0043235">
    <property type="term" value="C:receptor complex"/>
    <property type="evidence" value="ECO:0007669"/>
    <property type="project" value="TreeGrafter"/>
</dbReference>
<comment type="similarity">
    <text evidence="2">Belongs to the GDNFR family.</text>
</comment>
<dbReference type="InterPro" id="IPR003438">
    <property type="entry name" value="GDNF_rcpt"/>
</dbReference>
<dbReference type="GO" id="GO:0009897">
    <property type="term" value="C:external side of plasma membrane"/>
    <property type="evidence" value="ECO:0007669"/>
    <property type="project" value="TreeGrafter"/>
</dbReference>